<dbReference type="PRINTS" id="PR01438">
    <property type="entry name" value="UNVRSLSTRESS"/>
</dbReference>
<evidence type="ECO:0000313" key="4">
    <source>
        <dbReference type="Proteomes" id="UP001597544"/>
    </source>
</evidence>
<accession>A0ABW5INQ4</accession>
<evidence type="ECO:0000256" key="1">
    <source>
        <dbReference type="ARBA" id="ARBA00008791"/>
    </source>
</evidence>
<dbReference type="InterPro" id="IPR006015">
    <property type="entry name" value="Universal_stress_UspA"/>
</dbReference>
<dbReference type="PANTHER" id="PTHR46268:SF6">
    <property type="entry name" value="UNIVERSAL STRESS PROTEIN UP12"/>
    <property type="match status" value="1"/>
</dbReference>
<proteinExistence type="inferred from homology"/>
<keyword evidence="4" id="KW-1185">Reference proteome</keyword>
<dbReference type="PANTHER" id="PTHR46268">
    <property type="entry name" value="STRESS RESPONSE PROTEIN NHAX"/>
    <property type="match status" value="1"/>
</dbReference>
<organism evidence="3 4">
    <name type="scientific">Pontibacter locisalis</name>
    <dbReference type="NCBI Taxonomy" id="1719035"/>
    <lineage>
        <taxon>Bacteria</taxon>
        <taxon>Pseudomonadati</taxon>
        <taxon>Bacteroidota</taxon>
        <taxon>Cytophagia</taxon>
        <taxon>Cytophagales</taxon>
        <taxon>Hymenobacteraceae</taxon>
        <taxon>Pontibacter</taxon>
    </lineage>
</organism>
<dbReference type="SUPFAM" id="SSF52402">
    <property type="entry name" value="Adenine nucleotide alpha hydrolases-like"/>
    <property type="match status" value="2"/>
</dbReference>
<sequence>MKKILCPTDFSKTASKAVEYATHIAKRAGAHLTLIHVVHLPIVDTSETALVASELLGEQMRDAGEKLKAQCMVIEEKYGANRGGEFTCDYVLKEALLTDVTEHLTKREGYDLVVMGTTGCDNTVEEILIGSNTEAVIEEVKCPVLSIPASAEWADITKIVYAVDYTSDHKDAMTEVVDFGSLFGANIDVVHVVKEASSESRAEGEKFWNSIKQAYPDVPMRFEEVVSRHRDEGLKDYFQKENGSILAILRREKGFLRQLFSQSLAEKMTYQAEVPLLVLQGHKKQ</sequence>
<feature type="domain" description="UspA" evidence="2">
    <location>
        <begin position="157"/>
        <end position="279"/>
    </location>
</feature>
<comment type="caution">
    <text evidence="3">The sequence shown here is derived from an EMBL/GenBank/DDBJ whole genome shotgun (WGS) entry which is preliminary data.</text>
</comment>
<gene>
    <name evidence="3" type="ORF">ACFSRY_13785</name>
</gene>
<comment type="similarity">
    <text evidence="1">Belongs to the universal stress protein A family.</text>
</comment>
<reference evidence="4" key="1">
    <citation type="journal article" date="2019" name="Int. J. Syst. Evol. Microbiol.">
        <title>The Global Catalogue of Microorganisms (GCM) 10K type strain sequencing project: providing services to taxonomists for standard genome sequencing and annotation.</title>
        <authorList>
            <consortium name="The Broad Institute Genomics Platform"/>
            <consortium name="The Broad Institute Genome Sequencing Center for Infectious Disease"/>
            <person name="Wu L."/>
            <person name="Ma J."/>
        </authorList>
    </citation>
    <scope>NUCLEOTIDE SEQUENCE [LARGE SCALE GENOMIC DNA]</scope>
    <source>
        <strain evidence="4">KCTC 42498</strain>
    </source>
</reference>
<dbReference type="InterPro" id="IPR006016">
    <property type="entry name" value="UspA"/>
</dbReference>
<feature type="domain" description="UspA" evidence="2">
    <location>
        <begin position="1"/>
        <end position="147"/>
    </location>
</feature>
<dbReference type="Proteomes" id="UP001597544">
    <property type="component" value="Unassembled WGS sequence"/>
</dbReference>
<dbReference type="Gene3D" id="3.40.50.12370">
    <property type="match status" value="1"/>
</dbReference>
<protein>
    <submittedName>
        <fullName evidence="3">Universal stress protein</fullName>
    </submittedName>
</protein>
<evidence type="ECO:0000259" key="2">
    <source>
        <dbReference type="Pfam" id="PF00582"/>
    </source>
</evidence>
<dbReference type="RefSeq" id="WP_377508657.1">
    <property type="nucleotide sequence ID" value="NZ_JBHULU010000020.1"/>
</dbReference>
<evidence type="ECO:0000313" key="3">
    <source>
        <dbReference type="EMBL" id="MFD2514943.1"/>
    </source>
</evidence>
<name>A0ABW5INQ4_9BACT</name>
<dbReference type="Pfam" id="PF00582">
    <property type="entry name" value="Usp"/>
    <property type="match status" value="2"/>
</dbReference>
<dbReference type="CDD" id="cd00293">
    <property type="entry name" value="USP-like"/>
    <property type="match status" value="2"/>
</dbReference>
<dbReference type="EMBL" id="JBHULU010000020">
    <property type="protein sequence ID" value="MFD2514943.1"/>
    <property type="molecule type" value="Genomic_DNA"/>
</dbReference>